<organism evidence="1 2">
    <name type="scientific">Leptotrichia shahii</name>
    <dbReference type="NCBI Taxonomy" id="157691"/>
    <lineage>
        <taxon>Bacteria</taxon>
        <taxon>Fusobacteriati</taxon>
        <taxon>Fusobacteriota</taxon>
        <taxon>Fusobacteriia</taxon>
        <taxon>Fusobacteriales</taxon>
        <taxon>Leptotrichiaceae</taxon>
        <taxon>Leptotrichia</taxon>
    </lineage>
</organism>
<dbReference type="AlphaFoldDB" id="A0A510JKR0"/>
<reference evidence="1 2" key="1">
    <citation type="submission" date="2019-07" db="EMBL/GenBank/DDBJ databases">
        <title>Complete Genome Sequence of Leptotrichia shahii Strain JCM 16776.</title>
        <authorList>
            <person name="Watanabe S."/>
            <person name="Cui L."/>
        </authorList>
    </citation>
    <scope>NUCLEOTIDE SEQUENCE [LARGE SCALE GENOMIC DNA]</scope>
    <source>
        <strain evidence="1 2">JCM16776</strain>
    </source>
</reference>
<evidence type="ECO:0000313" key="1">
    <source>
        <dbReference type="EMBL" id="BBM39892.1"/>
    </source>
</evidence>
<protein>
    <recommendedName>
        <fullName evidence="3">DUF5105 domain-containing protein</fullName>
    </recommendedName>
</protein>
<dbReference type="OrthoDB" id="79971at2"/>
<proteinExistence type="predicted"/>
<dbReference type="KEGG" id="lsz:JCM16776_0083"/>
<gene>
    <name evidence="1" type="ORF">JCM16776_0083</name>
</gene>
<dbReference type="STRING" id="1122172.GCA_000373045_01087"/>
<name>A0A510JKR0_9FUSO</name>
<dbReference type="RefSeq" id="WP_018450707.1">
    <property type="nucleotide sequence ID" value="NZ_AP019827.1"/>
</dbReference>
<keyword evidence="2" id="KW-1185">Reference proteome</keyword>
<dbReference type="EMBL" id="AP019827">
    <property type="protein sequence ID" value="BBM39892.1"/>
    <property type="molecule type" value="Genomic_DNA"/>
</dbReference>
<accession>A0A510JKR0</accession>
<dbReference type="Proteomes" id="UP000322617">
    <property type="component" value="Chromosome"/>
</dbReference>
<evidence type="ECO:0000313" key="2">
    <source>
        <dbReference type="Proteomes" id="UP000322617"/>
    </source>
</evidence>
<evidence type="ECO:0008006" key="3">
    <source>
        <dbReference type="Google" id="ProtNLM"/>
    </source>
</evidence>
<sequence length="211" mass="25319">MKKLITIILFIFSMQIFAGQYQVIKQKNVTLSKEQIDLENKKIEETVSKYPKKVLQEMISYYFSVSNKVNNEMSKEEKESMQLLLKEFSSFFSEIFNNSKFNIKTVKYLSNRKVSVTYEVVILDLDKILDEKEIKKRFFKKYGYEIKDAEDFFSLSEVKKWIDIMNEMLREGMRNPKNYVTDKVTNELNKIGNDWKFKDAEKFEEMLKKMK</sequence>